<sequence length="643" mass="70245">MVVDMLSVNLSDNALRDALWANGRCAAKDPAAGEPAADEPAADEPAADEPAADEPAADEPVADEPATEEPVADEPVADEPATEEPVADEPVADEPATEEPVADEPVADEPATEEPVADEPVADEPATEEPVADEPVADEPATEEPVADEPVADEPATEEPVADEPVADEPATEEPVADEPVADEPATEEPVADEPVADEPATEEPVADEPVADEPATEEPVADEPVADEPATEEPVADEPVADEPATEEPVEEWIIPDASSVEGWPNAHLHPHGHELAKNLVITLVRHYGSEKTVRKGYRPAALIQATLEHVTSPDTFMTFFLTYIYEDLRFDEGQAVDSDIALALAFFEGFSSWEPEQINKLHGGLEKFAEYIVENFLLPLRASSVKTPQPTPTSLSSLQSSTPTGTRQRVSVLRQKCLMRDRHRCVVSRKFDRAAARKRFEENAESCADDDGNPLKDESSDQFQYLEVAHILPHCLTTVASGETDLSDSKKNALRILDMFDPGIIHLIDGPKIDSPMNALTLTLDYHRLFGEFKIYFEPTGTRHQYRIDSTERSPFLRDPLFPVTRSLTLSPHRTVDPPSPRLFDVHRAIALIMKLSGAGEYIERVLRDMEELDVREDGSTHLGYLTGLRLGGWLDTLSVH</sequence>
<name>K9FT39_PEND2</name>
<evidence type="ECO:0000256" key="1">
    <source>
        <dbReference type="SAM" id="MobiDB-lite"/>
    </source>
</evidence>
<feature type="compositionally biased region" description="Low complexity" evidence="1">
    <location>
        <begin position="394"/>
        <end position="406"/>
    </location>
</feature>
<feature type="domain" description="HNH nuclease" evidence="2">
    <location>
        <begin position="461"/>
        <end position="540"/>
    </location>
</feature>
<dbReference type="EMBL" id="AKCT01000172">
    <property type="protein sequence ID" value="EKV12800.1"/>
    <property type="molecule type" value="Genomic_DNA"/>
</dbReference>
<dbReference type="STRING" id="1170229.K9FT39"/>
<organism evidence="3 4">
    <name type="scientific">Penicillium digitatum (strain PHI26 / CECT 20796)</name>
    <name type="common">Green mold</name>
    <dbReference type="NCBI Taxonomy" id="1170229"/>
    <lineage>
        <taxon>Eukaryota</taxon>
        <taxon>Fungi</taxon>
        <taxon>Dikarya</taxon>
        <taxon>Ascomycota</taxon>
        <taxon>Pezizomycotina</taxon>
        <taxon>Eurotiomycetes</taxon>
        <taxon>Eurotiomycetidae</taxon>
        <taxon>Eurotiales</taxon>
        <taxon>Aspergillaceae</taxon>
        <taxon>Penicillium</taxon>
    </lineage>
</organism>
<dbReference type="eggNOG" id="ENOG502SCMH">
    <property type="taxonomic scope" value="Eukaryota"/>
</dbReference>
<feature type="region of interest" description="Disordered" evidence="1">
    <location>
        <begin position="389"/>
        <end position="408"/>
    </location>
</feature>
<gene>
    <name evidence="3" type="ORF">PDIG_41390</name>
</gene>
<dbReference type="InParanoid" id="K9FT39"/>
<dbReference type="HOGENOM" id="CLU_425838_0_0_1"/>
<feature type="region of interest" description="Disordered" evidence="1">
    <location>
        <begin position="28"/>
        <end position="250"/>
    </location>
</feature>
<reference evidence="4" key="1">
    <citation type="journal article" date="2012" name="BMC Genomics">
        <title>Genome sequence of the necrotrophic fungus Penicillium digitatum, the main postharvest pathogen of citrus.</title>
        <authorList>
            <person name="Marcet-Houben M."/>
            <person name="Ballester A.-R."/>
            <person name="de la Fuente B."/>
            <person name="Harries E."/>
            <person name="Marcos J.F."/>
            <person name="Gonzalez-Candelas L."/>
            <person name="Gabaldon T."/>
        </authorList>
    </citation>
    <scope>NUCLEOTIDE SEQUENCE [LARGE SCALE GENOMIC DNA]</scope>
    <source>
        <strain evidence="4">PHI26 / CECT 20796</strain>
    </source>
</reference>
<dbReference type="Pfam" id="PF13391">
    <property type="entry name" value="HNH_2"/>
    <property type="match status" value="1"/>
</dbReference>
<dbReference type="PANTHER" id="PTHR36910">
    <property type="match status" value="1"/>
</dbReference>
<evidence type="ECO:0000313" key="4">
    <source>
        <dbReference type="Proteomes" id="UP000009882"/>
    </source>
</evidence>
<evidence type="ECO:0000313" key="3">
    <source>
        <dbReference type="EMBL" id="EKV12800.1"/>
    </source>
</evidence>
<dbReference type="AlphaFoldDB" id="K9FT39"/>
<dbReference type="InterPro" id="IPR003615">
    <property type="entry name" value="HNH_nuc"/>
</dbReference>
<feature type="compositionally biased region" description="Acidic residues" evidence="1">
    <location>
        <begin position="36"/>
        <end position="250"/>
    </location>
</feature>
<accession>K9FT39</accession>
<protein>
    <recommendedName>
        <fullName evidence="2">HNH nuclease domain-containing protein</fullName>
    </recommendedName>
</protein>
<evidence type="ECO:0000259" key="2">
    <source>
        <dbReference type="Pfam" id="PF13391"/>
    </source>
</evidence>
<dbReference type="Proteomes" id="UP000009882">
    <property type="component" value="Unassembled WGS sequence"/>
</dbReference>
<dbReference type="OrthoDB" id="2104739at2759"/>
<comment type="caution">
    <text evidence="3">The sequence shown here is derived from an EMBL/GenBank/DDBJ whole genome shotgun (WGS) entry which is preliminary data.</text>
</comment>
<proteinExistence type="predicted"/>
<dbReference type="PANTHER" id="PTHR36910:SF3">
    <property type="match status" value="1"/>
</dbReference>
<keyword evidence="4" id="KW-1185">Reference proteome</keyword>